<feature type="transmembrane region" description="Helical" evidence="10">
    <location>
        <begin position="12"/>
        <end position="30"/>
    </location>
</feature>
<keyword evidence="2 10" id="KW-0808">Transferase</keyword>
<sequence>MQGGTWSTISTLFPRCLTTFLFLWTSYVIITRINTIPTIPPHDIDITINLYFHIFIFQNHNNGTRKSIRLPRSISRKIYMMQDLVKNYHHNILTKKSYTMKRNGRYRLCQTCQVWKPDRCHHCSTCNKCILKMDHHCPWFAECIGFKNQKFFIQFLIYCTIYAFVALGLISYQFVNWYKNQNYMNEYIDFTLLIVGLLAFVISISVLAFSSFSIYQVLKNRTTIEMYGIRRYNRDFAILNGTEESDFKNIFELDSNLLNWKEVMGDSWIEWIFPIVTFKISRNRHSTDEKGLYFNINSHARREMLDSIDLQDRLLRRVTPRSSVESTRPLIIDDI</sequence>
<evidence type="ECO:0000313" key="12">
    <source>
        <dbReference type="EMBL" id="CCD25910.2"/>
    </source>
</evidence>
<reference evidence="12 13" key="1">
    <citation type="journal article" date="2011" name="Proc. Natl. Acad. Sci. U.S.A.">
        <title>Evolutionary erosion of yeast sex chromosomes by mating-type switching accidents.</title>
        <authorList>
            <person name="Gordon J.L."/>
            <person name="Armisen D."/>
            <person name="Proux-Wera E."/>
            <person name="Oheigeartaigh S.S."/>
            <person name="Byrne K.P."/>
            <person name="Wolfe K.H."/>
        </authorList>
    </citation>
    <scope>NUCLEOTIDE SEQUENCE [LARGE SCALE GENOMIC DNA]</scope>
    <source>
        <strain evidence="13">ATCC 10597 / BCRC 20456 / CBS 421 / NBRC 0211 / NRRL Y-12639</strain>
    </source>
</reference>
<dbReference type="InterPro" id="IPR001594">
    <property type="entry name" value="Palmitoyltrfase_DHHC"/>
</dbReference>
<dbReference type="KEGG" id="ndi:NDAI_0G01340"/>
<dbReference type="HOGENOM" id="CLU_027721_0_0_1"/>
<evidence type="ECO:0000256" key="5">
    <source>
        <dbReference type="ARBA" id="ARBA00023136"/>
    </source>
</evidence>
<dbReference type="Proteomes" id="UP000000689">
    <property type="component" value="Chromosome 7"/>
</dbReference>
<comment type="subcellular location">
    <subcellularLocation>
        <location evidence="1">Membrane</location>
        <topology evidence="1">Multi-pass membrane protein</topology>
    </subcellularLocation>
</comment>
<keyword evidence="8 10" id="KW-0012">Acyltransferase</keyword>
<evidence type="ECO:0000256" key="9">
    <source>
        <dbReference type="ARBA" id="ARBA00048048"/>
    </source>
</evidence>
<dbReference type="GO" id="GO:0019706">
    <property type="term" value="F:protein-cysteine S-palmitoyltransferase activity"/>
    <property type="evidence" value="ECO:0007669"/>
    <property type="project" value="UniProtKB-EC"/>
</dbReference>
<evidence type="ECO:0000256" key="1">
    <source>
        <dbReference type="ARBA" id="ARBA00004141"/>
    </source>
</evidence>
<dbReference type="EC" id="2.3.1.225" evidence="10"/>
<dbReference type="GO" id="GO:0000329">
    <property type="term" value="C:fungal-type vacuole membrane"/>
    <property type="evidence" value="ECO:0007669"/>
    <property type="project" value="EnsemblFungi"/>
</dbReference>
<dbReference type="GO" id="GO:0042144">
    <property type="term" value="P:vacuole fusion, non-autophagic"/>
    <property type="evidence" value="ECO:0007669"/>
    <property type="project" value="EnsemblFungi"/>
</dbReference>
<comment type="similarity">
    <text evidence="10">Belongs to the DHHC palmitoyltransferase family.</text>
</comment>
<comment type="domain">
    <text evidence="10">The DHHC domain is required for palmitoyltransferase activity.</text>
</comment>
<dbReference type="PANTHER" id="PTHR12246">
    <property type="entry name" value="PALMITOYLTRANSFERASE ZDHHC16"/>
    <property type="match status" value="1"/>
</dbReference>
<evidence type="ECO:0000256" key="6">
    <source>
        <dbReference type="ARBA" id="ARBA00023139"/>
    </source>
</evidence>
<dbReference type="RefSeq" id="XP_003671153.2">
    <property type="nucleotide sequence ID" value="XM_003671105.2"/>
</dbReference>
<accession>G0WDP9</accession>
<feature type="domain" description="Palmitoyltransferase DHHC" evidence="11">
    <location>
        <begin position="105"/>
        <end position="227"/>
    </location>
</feature>
<dbReference type="eggNOG" id="KOG1315">
    <property type="taxonomic scope" value="Eukaryota"/>
</dbReference>
<dbReference type="InterPro" id="IPR039859">
    <property type="entry name" value="PFA4/ZDH16/20/ERF2-like"/>
</dbReference>
<keyword evidence="7" id="KW-0449">Lipoprotein</keyword>
<protein>
    <recommendedName>
        <fullName evidence="10">Palmitoyltransferase</fullName>
        <ecNumber evidence="10">2.3.1.225</ecNumber>
    </recommendedName>
</protein>
<dbReference type="Pfam" id="PF01529">
    <property type="entry name" value="DHHC"/>
    <property type="match status" value="1"/>
</dbReference>
<comment type="catalytic activity">
    <reaction evidence="9 10">
        <text>L-cysteinyl-[protein] + hexadecanoyl-CoA = S-hexadecanoyl-L-cysteinyl-[protein] + CoA</text>
        <dbReference type="Rhea" id="RHEA:36683"/>
        <dbReference type="Rhea" id="RHEA-COMP:10131"/>
        <dbReference type="Rhea" id="RHEA-COMP:11032"/>
        <dbReference type="ChEBI" id="CHEBI:29950"/>
        <dbReference type="ChEBI" id="CHEBI:57287"/>
        <dbReference type="ChEBI" id="CHEBI:57379"/>
        <dbReference type="ChEBI" id="CHEBI:74151"/>
        <dbReference type="EC" id="2.3.1.225"/>
    </reaction>
</comment>
<dbReference type="OrthoDB" id="302728at2759"/>
<keyword evidence="6" id="KW-0564">Palmitate</keyword>
<proteinExistence type="inferred from homology"/>
<dbReference type="EMBL" id="HE580273">
    <property type="protein sequence ID" value="CCD25910.2"/>
    <property type="molecule type" value="Genomic_DNA"/>
</dbReference>
<keyword evidence="13" id="KW-1185">Reference proteome</keyword>
<dbReference type="STRING" id="1071378.G0WDP9"/>
<evidence type="ECO:0000256" key="10">
    <source>
        <dbReference type="RuleBase" id="RU079119"/>
    </source>
</evidence>
<feature type="transmembrane region" description="Helical" evidence="10">
    <location>
        <begin position="155"/>
        <end position="175"/>
    </location>
</feature>
<evidence type="ECO:0000259" key="11">
    <source>
        <dbReference type="Pfam" id="PF01529"/>
    </source>
</evidence>
<gene>
    <name evidence="12" type="primary">NDAI0G01340</name>
    <name evidence="12" type="ordered locus">NDAI_0G01340</name>
</gene>
<keyword evidence="4 10" id="KW-1133">Transmembrane helix</keyword>
<evidence type="ECO:0000256" key="4">
    <source>
        <dbReference type="ARBA" id="ARBA00022989"/>
    </source>
</evidence>
<evidence type="ECO:0000256" key="7">
    <source>
        <dbReference type="ARBA" id="ARBA00023288"/>
    </source>
</evidence>
<dbReference type="PROSITE" id="PS50216">
    <property type="entry name" value="DHHC"/>
    <property type="match status" value="1"/>
</dbReference>
<dbReference type="AlphaFoldDB" id="G0WDP9"/>
<organism evidence="12 13">
    <name type="scientific">Naumovozyma dairenensis (strain ATCC 10597 / BCRC 20456 / CBS 421 / NBRC 0211 / NRRL Y-12639)</name>
    <name type="common">Saccharomyces dairenensis</name>
    <dbReference type="NCBI Taxonomy" id="1071378"/>
    <lineage>
        <taxon>Eukaryota</taxon>
        <taxon>Fungi</taxon>
        <taxon>Dikarya</taxon>
        <taxon>Ascomycota</taxon>
        <taxon>Saccharomycotina</taxon>
        <taxon>Saccharomycetes</taxon>
        <taxon>Saccharomycetales</taxon>
        <taxon>Saccharomycetaceae</taxon>
        <taxon>Naumovozyma</taxon>
    </lineage>
</organism>
<keyword evidence="5 10" id="KW-0472">Membrane</keyword>
<feature type="transmembrane region" description="Helical" evidence="10">
    <location>
        <begin position="187"/>
        <end position="209"/>
    </location>
</feature>
<evidence type="ECO:0000256" key="2">
    <source>
        <dbReference type="ARBA" id="ARBA00022679"/>
    </source>
</evidence>
<evidence type="ECO:0000256" key="3">
    <source>
        <dbReference type="ARBA" id="ARBA00022692"/>
    </source>
</evidence>
<keyword evidence="3 10" id="KW-0812">Transmembrane</keyword>
<dbReference type="GeneID" id="11497306"/>
<name>G0WDP9_NAUDC</name>
<evidence type="ECO:0000256" key="8">
    <source>
        <dbReference type="ARBA" id="ARBA00023315"/>
    </source>
</evidence>
<evidence type="ECO:0000313" key="13">
    <source>
        <dbReference type="Proteomes" id="UP000000689"/>
    </source>
</evidence>